<dbReference type="AlphaFoldDB" id="A0A4Y2RA56"/>
<evidence type="ECO:0000313" key="2">
    <source>
        <dbReference type="Proteomes" id="UP000499080"/>
    </source>
</evidence>
<dbReference type="PANTHER" id="PTHR46060">
    <property type="entry name" value="MARINER MOS1 TRANSPOSASE-LIKE PROTEIN"/>
    <property type="match status" value="1"/>
</dbReference>
<reference evidence="1 2" key="1">
    <citation type="journal article" date="2019" name="Sci. Rep.">
        <title>Orb-weaving spider Araneus ventricosus genome elucidates the spidroin gene catalogue.</title>
        <authorList>
            <person name="Kono N."/>
            <person name="Nakamura H."/>
            <person name="Ohtoshi R."/>
            <person name="Moran D.A.P."/>
            <person name="Shinohara A."/>
            <person name="Yoshida Y."/>
            <person name="Fujiwara M."/>
            <person name="Mori M."/>
            <person name="Tomita M."/>
            <person name="Arakawa K."/>
        </authorList>
    </citation>
    <scope>NUCLEOTIDE SEQUENCE [LARGE SCALE GENOMIC DNA]</scope>
</reference>
<evidence type="ECO:0000313" key="1">
    <source>
        <dbReference type="EMBL" id="GBN71695.1"/>
    </source>
</evidence>
<dbReference type="PANTHER" id="PTHR46060:SF1">
    <property type="entry name" value="MARINER MOS1 TRANSPOSASE-LIKE PROTEIN"/>
    <property type="match status" value="1"/>
</dbReference>
<sequence length="117" mass="13465">MKEVYGVQCLARRTIFRRCQHHEAGRVNIKHLPRLGQAHVVINNATISAADELIRHNRLITTLEIAVELSINKRTVNHIIHKTLGYGKFCAQWVHKHLSENQKTARMGVCLTKKFPH</sequence>
<dbReference type="Proteomes" id="UP000499080">
    <property type="component" value="Unassembled WGS sequence"/>
</dbReference>
<accession>A0A4Y2RA56</accession>
<evidence type="ECO:0008006" key="3">
    <source>
        <dbReference type="Google" id="ProtNLM"/>
    </source>
</evidence>
<protein>
    <recommendedName>
        <fullName evidence="3">Transposase Tc1-like domain-containing protein</fullName>
    </recommendedName>
</protein>
<dbReference type="EMBL" id="BGPR01016067">
    <property type="protein sequence ID" value="GBN71695.1"/>
    <property type="molecule type" value="Genomic_DNA"/>
</dbReference>
<gene>
    <name evidence="1" type="ORF">AVEN_268049_1</name>
</gene>
<dbReference type="InterPro" id="IPR052709">
    <property type="entry name" value="Transposase-MT_Hybrid"/>
</dbReference>
<proteinExistence type="predicted"/>
<organism evidence="1 2">
    <name type="scientific">Araneus ventricosus</name>
    <name type="common">Orbweaver spider</name>
    <name type="synonym">Epeira ventricosa</name>
    <dbReference type="NCBI Taxonomy" id="182803"/>
    <lineage>
        <taxon>Eukaryota</taxon>
        <taxon>Metazoa</taxon>
        <taxon>Ecdysozoa</taxon>
        <taxon>Arthropoda</taxon>
        <taxon>Chelicerata</taxon>
        <taxon>Arachnida</taxon>
        <taxon>Araneae</taxon>
        <taxon>Araneomorphae</taxon>
        <taxon>Entelegynae</taxon>
        <taxon>Araneoidea</taxon>
        <taxon>Araneidae</taxon>
        <taxon>Araneus</taxon>
    </lineage>
</organism>
<comment type="caution">
    <text evidence="1">The sequence shown here is derived from an EMBL/GenBank/DDBJ whole genome shotgun (WGS) entry which is preliminary data.</text>
</comment>
<dbReference type="OrthoDB" id="7537251at2759"/>
<keyword evidence="2" id="KW-1185">Reference proteome</keyword>
<name>A0A4Y2RA56_ARAVE</name>